<dbReference type="PANTHER" id="PTHR35276:SF1">
    <property type="entry name" value="TRNA (MNM(5)S(2)U34)-METHYLTRANSFERASE, CHLOROPLASTIC"/>
    <property type="match status" value="1"/>
</dbReference>
<dbReference type="STRING" id="583355.Caka_2197"/>
<dbReference type="GO" id="GO:0008168">
    <property type="term" value="F:methyltransferase activity"/>
    <property type="evidence" value="ECO:0007669"/>
    <property type="project" value="UniProtKB-KW"/>
</dbReference>
<proteinExistence type="predicted"/>
<dbReference type="Pfam" id="PF06962">
    <property type="entry name" value="rRNA_methylase"/>
    <property type="match status" value="1"/>
</dbReference>
<dbReference type="Gene3D" id="3.40.50.150">
    <property type="entry name" value="Vaccinia Virus protein VP39"/>
    <property type="match status" value="1"/>
</dbReference>
<evidence type="ECO:0000313" key="2">
    <source>
        <dbReference type="Proteomes" id="UP000000925"/>
    </source>
</evidence>
<gene>
    <name evidence="1" type="ordered locus">Caka_2197</name>
</gene>
<dbReference type="OrthoDB" id="9792989at2"/>
<name>D5EM54_CORAD</name>
<dbReference type="RefSeq" id="WP_013043936.1">
    <property type="nucleotide sequence ID" value="NC_014008.1"/>
</dbReference>
<dbReference type="HOGENOM" id="CLU_079190_1_0_0"/>
<dbReference type="Proteomes" id="UP000000925">
    <property type="component" value="Chromosome"/>
</dbReference>
<keyword evidence="1" id="KW-0489">Methyltransferase</keyword>
<dbReference type="PANTHER" id="PTHR35276">
    <property type="entry name" value="S-ADENOSYL-L-METHIONINE-DEPENDENT METHYLTRANSFERASES SUPERFAMILY PROTEIN"/>
    <property type="match status" value="1"/>
</dbReference>
<reference evidence="1 2" key="1">
    <citation type="journal article" date="2010" name="Stand. Genomic Sci.">
        <title>Complete genome sequence of Coraliomargarita akajimensis type strain (04OKA010-24).</title>
        <authorList>
            <person name="Mavromatis K."/>
            <person name="Abt B."/>
            <person name="Brambilla E."/>
            <person name="Lapidus A."/>
            <person name="Copeland A."/>
            <person name="Deshpande S."/>
            <person name="Nolan M."/>
            <person name="Lucas S."/>
            <person name="Tice H."/>
            <person name="Cheng J.F."/>
            <person name="Han C."/>
            <person name="Detter J.C."/>
            <person name="Woyke T."/>
            <person name="Goodwin L."/>
            <person name="Pitluck S."/>
            <person name="Held B."/>
            <person name="Brettin T."/>
            <person name="Tapia R."/>
            <person name="Ivanova N."/>
            <person name="Mikhailova N."/>
            <person name="Pati A."/>
            <person name="Liolios K."/>
            <person name="Chen A."/>
            <person name="Palaniappan K."/>
            <person name="Land M."/>
            <person name="Hauser L."/>
            <person name="Chang Y.J."/>
            <person name="Jeffries C.D."/>
            <person name="Rohde M."/>
            <person name="Goker M."/>
            <person name="Bristow J."/>
            <person name="Eisen J.A."/>
            <person name="Markowitz V."/>
            <person name="Hugenholtz P."/>
            <person name="Klenk H.P."/>
            <person name="Kyrpides N.C."/>
        </authorList>
    </citation>
    <scope>NUCLEOTIDE SEQUENCE [LARGE SCALE GENOMIC DNA]</scope>
    <source>
        <strain evidence="2">DSM 45221 / IAM 15411 / JCM 23193 / KCTC 12865</strain>
    </source>
</reference>
<evidence type="ECO:0000313" key="1">
    <source>
        <dbReference type="EMBL" id="ADE55214.1"/>
    </source>
</evidence>
<organism evidence="1 2">
    <name type="scientific">Coraliomargarita akajimensis (strain DSM 45221 / IAM 15411 / JCM 23193 / KCTC 12865 / 04OKA010-24)</name>
    <dbReference type="NCBI Taxonomy" id="583355"/>
    <lineage>
        <taxon>Bacteria</taxon>
        <taxon>Pseudomonadati</taxon>
        <taxon>Verrucomicrobiota</taxon>
        <taxon>Opitutia</taxon>
        <taxon>Puniceicoccales</taxon>
        <taxon>Coraliomargaritaceae</taxon>
        <taxon>Coraliomargarita</taxon>
    </lineage>
</organism>
<accession>D5EM54</accession>
<dbReference type="KEGG" id="caa:Caka_2197"/>
<dbReference type="AlphaFoldDB" id="D5EM54"/>
<dbReference type="InterPro" id="IPR029063">
    <property type="entry name" value="SAM-dependent_MTases_sf"/>
</dbReference>
<dbReference type="GO" id="GO:0032259">
    <property type="term" value="P:methylation"/>
    <property type="evidence" value="ECO:0007669"/>
    <property type="project" value="UniProtKB-KW"/>
</dbReference>
<sequence>MRLTERAHQTLEQLLSPGDLAIDATAGNGHDTLKLAQLVGPTGKVMAIDIQAQAIESTRERLSAAGLQNVELIQQDHATALRQLVDSYRGNIRAITFNLGYLPGSDKSVQTSENSTLPALDASLQLLSATGKLFITAYRGHDGGQQEATAVEKWIQQQNRTTECFEPKIIGDRIPPILWVLSK</sequence>
<dbReference type="EMBL" id="CP001998">
    <property type="protein sequence ID" value="ADE55214.1"/>
    <property type="molecule type" value="Genomic_DNA"/>
</dbReference>
<dbReference type="InterPro" id="IPR010719">
    <property type="entry name" value="MnmM_MeTrfase"/>
</dbReference>
<keyword evidence="1" id="KW-0808">Transferase</keyword>
<keyword evidence="2" id="KW-1185">Reference proteome</keyword>
<dbReference type="eggNOG" id="COG0144">
    <property type="taxonomic scope" value="Bacteria"/>
</dbReference>
<protein>
    <submittedName>
        <fullName evidence="1">Putative rRNA methylase</fullName>
    </submittedName>
</protein>
<dbReference type="CDD" id="cd02440">
    <property type="entry name" value="AdoMet_MTases"/>
    <property type="match status" value="1"/>
</dbReference>
<dbReference type="SUPFAM" id="SSF53335">
    <property type="entry name" value="S-adenosyl-L-methionine-dependent methyltransferases"/>
    <property type="match status" value="1"/>
</dbReference>